<feature type="coiled-coil region" evidence="1">
    <location>
        <begin position="21"/>
        <end position="48"/>
    </location>
</feature>
<dbReference type="GO" id="GO:0000774">
    <property type="term" value="F:adenyl-nucleotide exchange factor activity"/>
    <property type="evidence" value="ECO:0007669"/>
    <property type="project" value="InterPro"/>
</dbReference>
<protein>
    <submittedName>
        <fullName evidence="2">Putative bag family molecular chaperone regulator 2</fullName>
    </submittedName>
</protein>
<keyword evidence="1" id="KW-0175">Coiled coil</keyword>
<accession>A0A069DNZ0</accession>
<dbReference type="EMBL" id="GBGD01003101">
    <property type="protein sequence ID" value="JAC85788.1"/>
    <property type="molecule type" value="mRNA"/>
</dbReference>
<name>A0A069DNZ0_9HEMI</name>
<dbReference type="Gene3D" id="1.20.58.890">
    <property type="match status" value="1"/>
</dbReference>
<dbReference type="AlphaFoldDB" id="A0A069DNZ0"/>
<evidence type="ECO:0000313" key="2">
    <source>
        <dbReference type="EMBL" id="JAC85788.1"/>
    </source>
</evidence>
<reference evidence="2" key="1">
    <citation type="journal article" date="2015" name="J. Med. Entomol.">
        <title>A Deep Insight Into the Sialotranscriptome of the Chagas Disease Vector, Panstrongylus megistus (Hemiptera: Heteroptera).</title>
        <authorList>
            <person name="Ribeiro J.M."/>
            <person name="Schwarz A."/>
            <person name="Francischetti I.M."/>
        </authorList>
    </citation>
    <scope>NUCLEOTIDE SEQUENCE</scope>
    <source>
        <tissue evidence="2">Salivary glands</tissue>
    </source>
</reference>
<dbReference type="PANTHER" id="PTHR12334">
    <property type="entry name" value="BAG FAMILY MOLECULAR CHAPERONE REGULATOR 2"/>
    <property type="match status" value="1"/>
</dbReference>
<evidence type="ECO:0000256" key="1">
    <source>
        <dbReference type="SAM" id="Coils"/>
    </source>
</evidence>
<organism evidence="2">
    <name type="scientific">Panstrongylus megistus</name>
    <dbReference type="NCBI Taxonomy" id="65343"/>
    <lineage>
        <taxon>Eukaryota</taxon>
        <taxon>Metazoa</taxon>
        <taxon>Ecdysozoa</taxon>
        <taxon>Arthropoda</taxon>
        <taxon>Hexapoda</taxon>
        <taxon>Insecta</taxon>
        <taxon>Pterygota</taxon>
        <taxon>Neoptera</taxon>
        <taxon>Paraneoptera</taxon>
        <taxon>Hemiptera</taxon>
        <taxon>Heteroptera</taxon>
        <taxon>Panheteroptera</taxon>
        <taxon>Cimicomorpha</taxon>
        <taxon>Reduviidae</taxon>
        <taxon>Triatominae</taxon>
        <taxon>Panstrongylus</taxon>
    </lineage>
</organism>
<proteinExistence type="evidence at transcript level"/>
<dbReference type="GO" id="GO:0050821">
    <property type="term" value="P:protein stabilization"/>
    <property type="evidence" value="ECO:0007669"/>
    <property type="project" value="TreeGrafter"/>
</dbReference>
<sequence>MDCDGVPLIDDSADGVERPPKDRLLSLLDQVEAHVERLRRETLLLEERRDSLFTTLDTIRNSELFNELQETDKEDIQKYLERVTTRCMTVEILVRTDRDEQQEEALFQVNRFIDGLVVSFKTDPTTTRSKCRSFIAACSSQPEVPCDKAFESALLGCALDDQKKIKKRLHGLYTYIDQCAVIAQEIEE</sequence>
<dbReference type="PANTHER" id="PTHR12334:SF6">
    <property type="entry name" value="BAG FAMILY MOLECULAR CHAPERONE REGULATOR 2"/>
    <property type="match status" value="1"/>
</dbReference>
<dbReference type="GO" id="GO:0051087">
    <property type="term" value="F:protein-folding chaperone binding"/>
    <property type="evidence" value="ECO:0007669"/>
    <property type="project" value="InterPro"/>
</dbReference>
<dbReference type="InterPro" id="IPR037689">
    <property type="entry name" value="BAG2"/>
</dbReference>